<feature type="transmembrane region" description="Helical" evidence="10">
    <location>
        <begin position="54"/>
        <end position="72"/>
    </location>
</feature>
<evidence type="ECO:0000256" key="1">
    <source>
        <dbReference type="ARBA" id="ARBA00000877"/>
    </source>
</evidence>
<evidence type="ECO:0000259" key="11">
    <source>
        <dbReference type="PROSITE" id="PS51794"/>
    </source>
</evidence>
<evidence type="ECO:0000313" key="13">
    <source>
        <dbReference type="Proteomes" id="UP001595969"/>
    </source>
</evidence>
<dbReference type="InterPro" id="IPR036888">
    <property type="entry name" value="DNA_integrity_DisA_N_sf"/>
</dbReference>
<evidence type="ECO:0000256" key="8">
    <source>
        <dbReference type="ARBA" id="ARBA00022989"/>
    </source>
</evidence>
<keyword evidence="13" id="KW-1185">Reference proteome</keyword>
<keyword evidence="8 10" id="KW-1133">Transmembrane helix</keyword>
<dbReference type="PANTHER" id="PTHR34185">
    <property type="entry name" value="DIADENYLATE CYCLASE"/>
    <property type="match status" value="1"/>
</dbReference>
<comment type="catalytic activity">
    <reaction evidence="1 10">
        <text>2 ATP = 3',3'-c-di-AMP + 2 diphosphate</text>
        <dbReference type="Rhea" id="RHEA:35655"/>
        <dbReference type="ChEBI" id="CHEBI:30616"/>
        <dbReference type="ChEBI" id="CHEBI:33019"/>
        <dbReference type="ChEBI" id="CHEBI:71500"/>
        <dbReference type="EC" id="2.7.7.85"/>
    </reaction>
</comment>
<evidence type="ECO:0000256" key="2">
    <source>
        <dbReference type="ARBA" id="ARBA00022475"/>
    </source>
</evidence>
<dbReference type="Proteomes" id="UP001595969">
    <property type="component" value="Unassembled WGS sequence"/>
</dbReference>
<dbReference type="GO" id="GO:0106408">
    <property type="term" value="F:diadenylate cyclase activity"/>
    <property type="evidence" value="ECO:0007669"/>
    <property type="project" value="UniProtKB-EC"/>
</dbReference>
<protein>
    <recommendedName>
        <fullName evidence="10">Diadenylate cyclase</fullName>
        <shortName evidence="10">DAC</shortName>
        <ecNumber evidence="10">2.7.7.85</ecNumber>
    </recommendedName>
    <alternativeName>
        <fullName evidence="10">Cyclic-di-AMP synthase</fullName>
        <shortName evidence="10">c-di-AMP synthase</shortName>
    </alternativeName>
</protein>
<evidence type="ECO:0000256" key="4">
    <source>
        <dbReference type="ARBA" id="ARBA00022692"/>
    </source>
</evidence>
<dbReference type="EMBL" id="JBHSGS010000063">
    <property type="protein sequence ID" value="MFC4720416.1"/>
    <property type="molecule type" value="Genomic_DNA"/>
</dbReference>
<keyword evidence="9 10" id="KW-0472">Membrane</keyword>
<dbReference type="InterPro" id="IPR034701">
    <property type="entry name" value="CdaA"/>
</dbReference>
<sequence>MNWLHIFSFEYWRQFFSTDLLSSPLIINLLDILVVWFIIYKLIQLLRKTKAIQLLKGVAVFIAIRAVAEIIGLHTLSWLMDQVIIYGVIAGIVIFQPEIRRGLEHLGRTPMFTTSKAKRDNGEQIMSAFDKALQYMAKRKIGALITIEKNTLLDEYIETGIPLDADISAELLINIFIPNTPLHDGAVIVRQDKIAVACAYLPLSESLIIPKHFGTRHRAAVGVSEVSDALTLIVSEETGEVSIAYNNHLYSNLSQEEYLLMLKEAFVLEEKDQEKKNFFATIWQEFNKVNRGDK</sequence>
<accession>A0ABV9MZ24</accession>
<evidence type="ECO:0000256" key="9">
    <source>
        <dbReference type="ARBA" id="ARBA00023136"/>
    </source>
</evidence>
<name>A0ABV9MZ24_9ENTE</name>
<evidence type="ECO:0000313" key="12">
    <source>
        <dbReference type="EMBL" id="MFC4720416.1"/>
    </source>
</evidence>
<keyword evidence="2 10" id="KW-1003">Cell membrane</keyword>
<feature type="domain" description="DAC" evidence="11">
    <location>
        <begin position="96"/>
        <end position="255"/>
    </location>
</feature>
<feature type="transmembrane region" description="Helical" evidence="10">
    <location>
        <begin position="78"/>
        <end position="95"/>
    </location>
</feature>
<dbReference type="Gene3D" id="3.40.1700.10">
    <property type="entry name" value="DNA integrity scanning protein, DisA, N-terminal domain"/>
    <property type="match status" value="1"/>
</dbReference>
<keyword evidence="4 10" id="KW-0812">Transmembrane</keyword>
<organism evidence="12 13">
    <name type="scientific">Enterococcus lemanii</name>
    <dbReference type="NCBI Taxonomy" id="1159752"/>
    <lineage>
        <taxon>Bacteria</taxon>
        <taxon>Bacillati</taxon>
        <taxon>Bacillota</taxon>
        <taxon>Bacilli</taxon>
        <taxon>Lactobacillales</taxon>
        <taxon>Enterococcaceae</taxon>
        <taxon>Enterococcus</taxon>
    </lineage>
</organism>
<comment type="caution">
    <text evidence="12">The sequence shown here is derived from an EMBL/GenBank/DDBJ whole genome shotgun (WGS) entry which is preliminary data.</text>
</comment>
<evidence type="ECO:0000256" key="10">
    <source>
        <dbReference type="HAMAP-Rule" id="MF_01499"/>
    </source>
</evidence>
<dbReference type="RefSeq" id="WP_204652693.1">
    <property type="nucleotide sequence ID" value="NZ_JAFBFD010000001.1"/>
</dbReference>
<keyword evidence="6 10" id="KW-0547">Nucleotide-binding</keyword>
<dbReference type="InterPro" id="IPR045585">
    <property type="entry name" value="CdaA_N"/>
</dbReference>
<keyword evidence="3 10" id="KW-0808">Transferase</keyword>
<evidence type="ECO:0000256" key="7">
    <source>
        <dbReference type="ARBA" id="ARBA00022840"/>
    </source>
</evidence>
<dbReference type="SUPFAM" id="SSF143597">
    <property type="entry name" value="YojJ-like"/>
    <property type="match status" value="1"/>
</dbReference>
<keyword evidence="7 10" id="KW-0067">ATP-binding</keyword>
<dbReference type="EC" id="2.7.7.85" evidence="10"/>
<gene>
    <name evidence="12" type="primary">cdaA</name>
    <name evidence="10" type="synonym">dacA</name>
    <name evidence="12" type="ORF">ACFO5I_11850</name>
</gene>
<comment type="similarity">
    <text evidence="10">Belongs to the adenylate cyclase family. DacA/CdaA subfamily.</text>
</comment>
<dbReference type="InterPro" id="IPR003390">
    <property type="entry name" value="DNA_integrity_scan_DisA_N"/>
</dbReference>
<keyword evidence="5 10" id="KW-0548">Nucleotidyltransferase</keyword>
<proteinExistence type="inferred from homology"/>
<dbReference type="InterPro" id="IPR014046">
    <property type="entry name" value="C-di-AMP_synthase"/>
</dbReference>
<evidence type="ECO:0000256" key="5">
    <source>
        <dbReference type="ARBA" id="ARBA00022695"/>
    </source>
</evidence>
<dbReference type="Pfam" id="PF02457">
    <property type="entry name" value="DAC"/>
    <property type="match status" value="1"/>
</dbReference>
<dbReference type="InterPro" id="IPR050338">
    <property type="entry name" value="DisA"/>
</dbReference>
<dbReference type="Pfam" id="PF19293">
    <property type="entry name" value="CdaA_N"/>
    <property type="match status" value="1"/>
</dbReference>
<evidence type="ECO:0000256" key="6">
    <source>
        <dbReference type="ARBA" id="ARBA00022741"/>
    </source>
</evidence>
<dbReference type="NCBIfam" id="TIGR00159">
    <property type="entry name" value="diadenylate cyclase CdaA"/>
    <property type="match status" value="1"/>
</dbReference>
<comment type="function">
    <text evidence="10">Catalyzes the condensation of 2 ATP molecules into cyclic di-AMP (c-di-AMP), a second messenger used to regulate differing processes in different bacteria.</text>
</comment>
<feature type="transmembrane region" description="Helical" evidence="10">
    <location>
        <begin position="20"/>
        <end position="42"/>
    </location>
</feature>
<dbReference type="PIRSF" id="PIRSF004793">
    <property type="entry name" value="UCP004793"/>
    <property type="match status" value="1"/>
</dbReference>
<evidence type="ECO:0000256" key="3">
    <source>
        <dbReference type="ARBA" id="ARBA00022679"/>
    </source>
</evidence>
<reference evidence="13" key="1">
    <citation type="journal article" date="2019" name="Int. J. Syst. Evol. Microbiol.">
        <title>The Global Catalogue of Microorganisms (GCM) 10K type strain sequencing project: providing services to taxonomists for standard genome sequencing and annotation.</title>
        <authorList>
            <consortium name="The Broad Institute Genomics Platform"/>
            <consortium name="The Broad Institute Genome Sequencing Center for Infectious Disease"/>
            <person name="Wu L."/>
            <person name="Ma J."/>
        </authorList>
    </citation>
    <scope>NUCLEOTIDE SEQUENCE [LARGE SCALE GENOMIC DNA]</scope>
    <source>
        <strain evidence="13">CGMCC 1.19032</strain>
    </source>
</reference>
<dbReference type="HAMAP" id="MF_01499">
    <property type="entry name" value="DacA"/>
    <property type="match status" value="1"/>
</dbReference>
<dbReference type="PANTHER" id="PTHR34185:SF1">
    <property type="entry name" value="DIADENYLATE CYCLASE"/>
    <property type="match status" value="1"/>
</dbReference>
<dbReference type="PROSITE" id="PS51794">
    <property type="entry name" value="DAC"/>
    <property type="match status" value="1"/>
</dbReference>
<comment type="subunit">
    <text evidence="10">Probably a homodimer.</text>
</comment>
<comment type="caution">
    <text evidence="10">Lacks conserved residue(s) required for the propagation of feature annotation.</text>
</comment>